<feature type="transmembrane region" description="Helical" evidence="8">
    <location>
        <begin position="133"/>
        <end position="152"/>
    </location>
</feature>
<gene>
    <name evidence="9" type="ORF">J2Z43_002672</name>
</gene>
<evidence type="ECO:0000256" key="3">
    <source>
        <dbReference type="ARBA" id="ARBA00022475"/>
    </source>
</evidence>
<evidence type="ECO:0000256" key="8">
    <source>
        <dbReference type="SAM" id="Phobius"/>
    </source>
</evidence>
<dbReference type="NCBIfam" id="TIGR03426">
    <property type="entry name" value="shape_MreD"/>
    <property type="match status" value="1"/>
</dbReference>
<proteinExistence type="inferred from homology"/>
<dbReference type="InterPro" id="IPR007227">
    <property type="entry name" value="Cell_shape_determining_MreD"/>
</dbReference>
<dbReference type="EMBL" id="JAGGJX010000007">
    <property type="protein sequence ID" value="MBP1856224.1"/>
    <property type="molecule type" value="Genomic_DNA"/>
</dbReference>
<evidence type="ECO:0000256" key="1">
    <source>
        <dbReference type="ARBA" id="ARBA00004651"/>
    </source>
</evidence>
<evidence type="ECO:0000256" key="2">
    <source>
        <dbReference type="ARBA" id="ARBA00007776"/>
    </source>
</evidence>
<comment type="caution">
    <text evidence="9">The sequence shown here is derived from an EMBL/GenBank/DDBJ whole genome shotgun (WGS) entry which is preliminary data.</text>
</comment>
<dbReference type="Pfam" id="PF04093">
    <property type="entry name" value="MreD"/>
    <property type="match status" value="1"/>
</dbReference>
<sequence length="162" mass="17788">MKKVLLCVLGLLLVIVENSILNYIDIFGISINLILIYVTFISLYLDGLEGGIVAAILGIVKDITVGGVFGVNALILFVVAYVIGYMREKLYKDSYSTIFILVVLATMLDSVVNIAMSSIIYHSYGILTLAIKGLFIAPLANGFASLILYRLSRKFVLKLKED</sequence>
<evidence type="ECO:0000313" key="9">
    <source>
        <dbReference type="EMBL" id="MBP1856224.1"/>
    </source>
</evidence>
<dbReference type="RefSeq" id="WP_209457556.1">
    <property type="nucleotide sequence ID" value="NZ_BAAACS010000017.1"/>
</dbReference>
<dbReference type="Proteomes" id="UP000767291">
    <property type="component" value="Unassembled WGS sequence"/>
</dbReference>
<comment type="subcellular location">
    <subcellularLocation>
        <location evidence="1">Cell membrane</location>
        <topology evidence="1">Multi-pass membrane protein</topology>
    </subcellularLocation>
</comment>
<keyword evidence="5" id="KW-0133">Cell shape</keyword>
<feature type="transmembrane region" description="Helical" evidence="8">
    <location>
        <begin position="67"/>
        <end position="86"/>
    </location>
</feature>
<evidence type="ECO:0000256" key="6">
    <source>
        <dbReference type="ARBA" id="ARBA00022989"/>
    </source>
</evidence>
<keyword evidence="6 8" id="KW-1133">Transmembrane helix</keyword>
<accession>A0ABS4EE65</accession>
<keyword evidence="4 8" id="KW-0812">Transmembrane</keyword>
<name>A0ABS4EE65_9FIRM</name>
<keyword evidence="3" id="KW-1003">Cell membrane</keyword>
<evidence type="ECO:0000256" key="4">
    <source>
        <dbReference type="ARBA" id="ARBA00022692"/>
    </source>
</evidence>
<feature type="transmembrane region" description="Helical" evidence="8">
    <location>
        <begin position="98"/>
        <end position="121"/>
    </location>
</feature>
<keyword evidence="10" id="KW-1185">Reference proteome</keyword>
<evidence type="ECO:0000313" key="10">
    <source>
        <dbReference type="Proteomes" id="UP000767291"/>
    </source>
</evidence>
<organism evidence="9 10">
    <name type="scientific">Metaclostridioides mangenotii</name>
    <dbReference type="NCBI Taxonomy" id="1540"/>
    <lineage>
        <taxon>Bacteria</taxon>
        <taxon>Bacillati</taxon>
        <taxon>Bacillota</taxon>
        <taxon>Clostridia</taxon>
        <taxon>Peptostreptococcales</taxon>
        <taxon>Peptostreptococcaceae</taxon>
        <taxon>Metaclostridioides</taxon>
    </lineage>
</organism>
<evidence type="ECO:0000256" key="7">
    <source>
        <dbReference type="ARBA" id="ARBA00023136"/>
    </source>
</evidence>
<feature type="transmembrane region" description="Helical" evidence="8">
    <location>
        <begin position="34"/>
        <end position="60"/>
    </location>
</feature>
<reference evidence="9 10" key="1">
    <citation type="submission" date="2021-03" db="EMBL/GenBank/DDBJ databases">
        <title>Genomic Encyclopedia of Type Strains, Phase IV (KMG-IV): sequencing the most valuable type-strain genomes for metagenomic binning, comparative biology and taxonomic classification.</title>
        <authorList>
            <person name="Goeker M."/>
        </authorList>
    </citation>
    <scope>NUCLEOTIDE SEQUENCE [LARGE SCALE GENOMIC DNA]</scope>
    <source>
        <strain evidence="9 10">DSM 1289</strain>
    </source>
</reference>
<keyword evidence="7 8" id="KW-0472">Membrane</keyword>
<evidence type="ECO:0000256" key="5">
    <source>
        <dbReference type="ARBA" id="ARBA00022960"/>
    </source>
</evidence>
<comment type="similarity">
    <text evidence="2">Belongs to the MreD family.</text>
</comment>
<protein>
    <submittedName>
        <fullName evidence="9">Rod shape-determining protein MreD</fullName>
    </submittedName>
</protein>